<proteinExistence type="predicted"/>
<evidence type="ECO:0000256" key="1">
    <source>
        <dbReference type="ARBA" id="ARBA00022676"/>
    </source>
</evidence>
<evidence type="ECO:0000313" key="4">
    <source>
        <dbReference type="EMBL" id="ASQ30930.1"/>
    </source>
</evidence>
<keyword evidence="5" id="KW-1185">Reference proteome</keyword>
<dbReference type="PANTHER" id="PTHR22916:SF51">
    <property type="entry name" value="GLYCOSYLTRANSFERASE EPSH-RELATED"/>
    <property type="match status" value="1"/>
</dbReference>
<name>A0A222MYY3_9BACT</name>
<sequence length="421" mass="50008">MKISILIPIYNVEKYLRHCLNSVLNQKDIKDVDLDIVLVDDGSTDKSLDIAIEYAKKDERIFVLSKANAGASTARNAAFELIKGTKLRELLEKNIQDENVFVKSYKNVRSFDKTDIKKLSKEDIDKNFIKLHERVYKTELKEINEFIVQDLPDDVYVHFLDSDDYLDERCISTCKRYIQEKDLSLYLHNLSSVDENSNTIKENIYIDVSKKPGFYQSGLDFLKQNNLYDFYFSCQGMFKAALLNSYKLRFASYMHYEDHDFAIILFSLSGKFFVDDRALLYYRSRSGSSMNSTKELEFPKTMPFYLENLRDYFKTYKELRLYYKIYSFCVAAGYIFKFYRQSVEIDKSFAKHKAFFDKCVLNLIKIFKISLKNDPLNIKKMLKSFSFDKKTIIFFFLKDLHRQPKKLRYIKNLRYLFKDKK</sequence>
<keyword evidence="2 4" id="KW-0808">Transferase</keyword>
<dbReference type="Pfam" id="PF00535">
    <property type="entry name" value="Glycos_transf_2"/>
    <property type="match status" value="1"/>
</dbReference>
<evidence type="ECO:0000313" key="5">
    <source>
        <dbReference type="Proteomes" id="UP000201169"/>
    </source>
</evidence>
<evidence type="ECO:0000256" key="2">
    <source>
        <dbReference type="ARBA" id="ARBA00022679"/>
    </source>
</evidence>
<dbReference type="PANTHER" id="PTHR22916">
    <property type="entry name" value="GLYCOSYLTRANSFERASE"/>
    <property type="match status" value="1"/>
</dbReference>
<dbReference type="OrthoDB" id="9802881at2"/>
<keyword evidence="1" id="KW-0328">Glycosyltransferase</keyword>
<accession>A0A222MYY3</accession>
<organism evidence="4 5">
    <name type="scientific">Campylobacter avium LMG 24591</name>
    <dbReference type="NCBI Taxonomy" id="522484"/>
    <lineage>
        <taxon>Bacteria</taxon>
        <taxon>Pseudomonadati</taxon>
        <taxon>Campylobacterota</taxon>
        <taxon>Epsilonproteobacteria</taxon>
        <taxon>Campylobacterales</taxon>
        <taxon>Campylobacteraceae</taxon>
        <taxon>Campylobacter</taxon>
    </lineage>
</organism>
<dbReference type="RefSeq" id="WP_094325726.1">
    <property type="nucleotide sequence ID" value="NZ_CP022347.1"/>
</dbReference>
<gene>
    <name evidence="4" type="ORF">CAV_1306</name>
</gene>
<dbReference type="EMBL" id="CP022347">
    <property type="protein sequence ID" value="ASQ30930.1"/>
    <property type="molecule type" value="Genomic_DNA"/>
</dbReference>
<dbReference type="InterPro" id="IPR029044">
    <property type="entry name" value="Nucleotide-diphossugar_trans"/>
</dbReference>
<reference evidence="4 5" key="1">
    <citation type="submission" date="2017-07" db="EMBL/GenBank/DDBJ databases">
        <title>Analysis of two Campylobacter avium genomes and identification of a novel hippuricase gene.</title>
        <authorList>
            <person name="Miller W.G."/>
            <person name="Chapman M.H."/>
            <person name="Yee E."/>
            <person name="Revez J."/>
            <person name="Bono J.L."/>
            <person name="Rossi M."/>
        </authorList>
    </citation>
    <scope>NUCLEOTIDE SEQUENCE [LARGE SCALE GENOMIC DNA]</scope>
    <source>
        <strain evidence="4 5">LMG 24591</strain>
    </source>
</reference>
<dbReference type="GO" id="GO:0016758">
    <property type="term" value="F:hexosyltransferase activity"/>
    <property type="evidence" value="ECO:0007669"/>
    <property type="project" value="UniProtKB-ARBA"/>
</dbReference>
<dbReference type="KEGG" id="cavi:CAV_1306"/>
<evidence type="ECO:0000259" key="3">
    <source>
        <dbReference type="Pfam" id="PF00535"/>
    </source>
</evidence>
<dbReference type="Proteomes" id="UP000201169">
    <property type="component" value="Chromosome"/>
</dbReference>
<dbReference type="SUPFAM" id="SSF53448">
    <property type="entry name" value="Nucleotide-diphospho-sugar transferases"/>
    <property type="match status" value="1"/>
</dbReference>
<dbReference type="InterPro" id="IPR001173">
    <property type="entry name" value="Glyco_trans_2-like"/>
</dbReference>
<feature type="domain" description="Glycosyltransferase 2-like" evidence="3">
    <location>
        <begin position="4"/>
        <end position="84"/>
    </location>
</feature>
<dbReference type="AlphaFoldDB" id="A0A222MYY3"/>
<dbReference type="Gene3D" id="3.90.550.10">
    <property type="entry name" value="Spore Coat Polysaccharide Biosynthesis Protein SpsA, Chain A"/>
    <property type="match status" value="2"/>
</dbReference>
<dbReference type="CDD" id="cd00761">
    <property type="entry name" value="Glyco_tranf_GTA_type"/>
    <property type="match status" value="1"/>
</dbReference>
<protein>
    <submittedName>
        <fullName evidence="4">Glycosyltransferase, family 2</fullName>
    </submittedName>
</protein>